<dbReference type="Pfam" id="PF00096">
    <property type="entry name" value="zf-C2H2"/>
    <property type="match status" value="1"/>
</dbReference>
<evidence type="ECO:0000259" key="9">
    <source>
        <dbReference type="PROSITE" id="PS50157"/>
    </source>
</evidence>
<feature type="domain" description="C2H2-type" evidence="9">
    <location>
        <begin position="107"/>
        <end position="135"/>
    </location>
</feature>
<feature type="region of interest" description="Disordered" evidence="8">
    <location>
        <begin position="1"/>
        <end position="97"/>
    </location>
</feature>
<feature type="domain" description="C2H2-type" evidence="9">
    <location>
        <begin position="136"/>
        <end position="163"/>
    </location>
</feature>
<feature type="compositionally biased region" description="Basic and acidic residues" evidence="8">
    <location>
        <begin position="1"/>
        <end position="14"/>
    </location>
</feature>
<organism evidence="10 11">
    <name type="scientific">Knipowitschia caucasica</name>
    <name type="common">Caucasian dwarf goby</name>
    <name type="synonym">Pomatoschistus caucasicus</name>
    <dbReference type="NCBI Taxonomy" id="637954"/>
    <lineage>
        <taxon>Eukaryota</taxon>
        <taxon>Metazoa</taxon>
        <taxon>Chordata</taxon>
        <taxon>Craniata</taxon>
        <taxon>Vertebrata</taxon>
        <taxon>Euteleostomi</taxon>
        <taxon>Actinopterygii</taxon>
        <taxon>Neopterygii</taxon>
        <taxon>Teleostei</taxon>
        <taxon>Neoteleostei</taxon>
        <taxon>Acanthomorphata</taxon>
        <taxon>Gobiaria</taxon>
        <taxon>Gobiiformes</taxon>
        <taxon>Gobioidei</taxon>
        <taxon>Gobiidae</taxon>
        <taxon>Gobiinae</taxon>
        <taxon>Knipowitschia</taxon>
    </lineage>
</organism>
<evidence type="ECO:0000256" key="8">
    <source>
        <dbReference type="SAM" id="MobiDB-lite"/>
    </source>
</evidence>
<dbReference type="InterPro" id="IPR036236">
    <property type="entry name" value="Znf_C2H2_sf"/>
</dbReference>
<dbReference type="SUPFAM" id="SSF57667">
    <property type="entry name" value="beta-beta-alpha zinc fingers"/>
    <property type="match status" value="1"/>
</dbReference>
<dbReference type="EMBL" id="OZ035836">
    <property type="protein sequence ID" value="CAL1579148.1"/>
    <property type="molecule type" value="Genomic_DNA"/>
</dbReference>
<dbReference type="SMART" id="SM00355">
    <property type="entry name" value="ZnF_C2H2"/>
    <property type="match status" value="2"/>
</dbReference>
<dbReference type="PROSITE" id="PS50157">
    <property type="entry name" value="ZINC_FINGER_C2H2_2"/>
    <property type="match status" value="2"/>
</dbReference>
<keyword evidence="2" id="KW-0479">Metal-binding</keyword>
<feature type="compositionally biased region" description="Basic and acidic residues" evidence="8">
    <location>
        <begin position="30"/>
        <end position="51"/>
    </location>
</feature>
<evidence type="ECO:0000256" key="7">
    <source>
        <dbReference type="PROSITE-ProRule" id="PRU00042"/>
    </source>
</evidence>
<dbReference type="GO" id="GO:0008270">
    <property type="term" value="F:zinc ion binding"/>
    <property type="evidence" value="ECO:0007669"/>
    <property type="project" value="UniProtKB-KW"/>
</dbReference>
<reference evidence="10 11" key="1">
    <citation type="submission" date="2024-04" db="EMBL/GenBank/DDBJ databases">
        <authorList>
            <person name="Waldvogel A.-M."/>
            <person name="Schoenle A."/>
        </authorList>
    </citation>
    <scope>NUCLEOTIDE SEQUENCE [LARGE SCALE GENOMIC DNA]</scope>
</reference>
<evidence type="ECO:0000313" key="11">
    <source>
        <dbReference type="Proteomes" id="UP001497482"/>
    </source>
</evidence>
<evidence type="ECO:0000256" key="6">
    <source>
        <dbReference type="ARBA" id="ARBA00023242"/>
    </source>
</evidence>
<evidence type="ECO:0000256" key="4">
    <source>
        <dbReference type="ARBA" id="ARBA00022771"/>
    </source>
</evidence>
<comment type="subcellular location">
    <subcellularLocation>
        <location evidence="1">Nucleus</location>
    </subcellularLocation>
</comment>
<dbReference type="FunFam" id="3.30.160.60:FF:002343">
    <property type="entry name" value="Zinc finger protein 33A"/>
    <property type="match status" value="1"/>
</dbReference>
<evidence type="ECO:0000313" key="10">
    <source>
        <dbReference type="EMBL" id="CAL1579148.1"/>
    </source>
</evidence>
<evidence type="ECO:0000256" key="5">
    <source>
        <dbReference type="ARBA" id="ARBA00022833"/>
    </source>
</evidence>
<proteinExistence type="predicted"/>
<evidence type="ECO:0000256" key="2">
    <source>
        <dbReference type="ARBA" id="ARBA00022723"/>
    </source>
</evidence>
<keyword evidence="3" id="KW-0677">Repeat</keyword>
<dbReference type="PANTHER" id="PTHR24394">
    <property type="entry name" value="ZINC FINGER PROTEIN"/>
    <property type="match status" value="1"/>
</dbReference>
<dbReference type="Gene3D" id="3.30.160.60">
    <property type="entry name" value="Classic Zinc Finger"/>
    <property type="match status" value="2"/>
</dbReference>
<keyword evidence="5" id="KW-0862">Zinc</keyword>
<accession>A0AAV2JN59</accession>
<name>A0AAV2JN59_KNICA</name>
<keyword evidence="11" id="KW-1185">Reference proteome</keyword>
<keyword evidence="4 7" id="KW-0863">Zinc-finger</keyword>
<dbReference type="GO" id="GO:0000981">
    <property type="term" value="F:DNA-binding transcription factor activity, RNA polymerase II-specific"/>
    <property type="evidence" value="ECO:0007669"/>
    <property type="project" value="TreeGrafter"/>
</dbReference>
<protein>
    <recommendedName>
        <fullName evidence="9">C2H2-type domain-containing protein</fullName>
    </recommendedName>
</protein>
<sequence length="175" mass="19628">MDSQLEKHRVKQEEEPQPVSVPEYITVCVKSEEEPLEPKDLSTEPQSHSEAEADTDLSNNYDEHWRSSYTDQDELSAPETSRDGSAATGDQKALDVHSRIHTGERLFACPTCDKKLYTKKSHLIVHTQTHSGDRSYRCSTCNEKFPTKSVLHAHKLTHTGDPAAVQSDIKPEPSS</sequence>
<evidence type="ECO:0000256" key="1">
    <source>
        <dbReference type="ARBA" id="ARBA00004123"/>
    </source>
</evidence>
<gene>
    <name evidence="10" type="ORF">KC01_LOCUS10241</name>
</gene>
<dbReference type="InterPro" id="IPR013087">
    <property type="entry name" value="Znf_C2H2_type"/>
</dbReference>
<dbReference type="PANTHER" id="PTHR24394:SF29">
    <property type="entry name" value="MYONEURIN"/>
    <property type="match status" value="1"/>
</dbReference>
<dbReference type="GO" id="GO:0005634">
    <property type="term" value="C:nucleus"/>
    <property type="evidence" value="ECO:0007669"/>
    <property type="project" value="UniProtKB-SubCell"/>
</dbReference>
<dbReference type="AlphaFoldDB" id="A0AAV2JN59"/>
<dbReference type="Proteomes" id="UP001497482">
    <property type="component" value="Chromosome 14"/>
</dbReference>
<evidence type="ECO:0000256" key="3">
    <source>
        <dbReference type="ARBA" id="ARBA00022737"/>
    </source>
</evidence>
<dbReference type="PROSITE" id="PS00028">
    <property type="entry name" value="ZINC_FINGER_C2H2_1"/>
    <property type="match status" value="1"/>
</dbReference>
<keyword evidence="6" id="KW-0539">Nucleus</keyword>